<dbReference type="OrthoDB" id="7464126at2759"/>
<evidence type="ECO:0000313" key="3">
    <source>
        <dbReference type="Proteomes" id="UP000256328"/>
    </source>
</evidence>
<feature type="region of interest" description="Disordered" evidence="1">
    <location>
        <begin position="296"/>
        <end position="318"/>
    </location>
</feature>
<feature type="compositionally biased region" description="Acidic residues" evidence="1">
    <location>
        <begin position="632"/>
        <end position="647"/>
    </location>
</feature>
<protein>
    <recommendedName>
        <fullName evidence="4">Fungal N-terminal domain-containing protein</fullName>
    </recommendedName>
</protein>
<dbReference type="Proteomes" id="UP000256328">
    <property type="component" value="Unassembled WGS sequence"/>
</dbReference>
<dbReference type="PANTHER" id="PTHR38886">
    <property type="entry name" value="SESA DOMAIN-CONTAINING PROTEIN"/>
    <property type="match status" value="1"/>
</dbReference>
<feature type="region of interest" description="Disordered" evidence="1">
    <location>
        <begin position="418"/>
        <end position="656"/>
    </location>
</feature>
<organism evidence="2 3">
    <name type="scientific">Coleophoma crateriformis</name>
    <dbReference type="NCBI Taxonomy" id="565419"/>
    <lineage>
        <taxon>Eukaryota</taxon>
        <taxon>Fungi</taxon>
        <taxon>Dikarya</taxon>
        <taxon>Ascomycota</taxon>
        <taxon>Pezizomycotina</taxon>
        <taxon>Leotiomycetes</taxon>
        <taxon>Helotiales</taxon>
        <taxon>Dermateaceae</taxon>
        <taxon>Coleophoma</taxon>
    </lineage>
</organism>
<name>A0A3D8RDR0_9HELO</name>
<keyword evidence="3" id="KW-1185">Reference proteome</keyword>
<comment type="caution">
    <text evidence="2">The sequence shown here is derived from an EMBL/GenBank/DDBJ whole genome shotgun (WGS) entry which is preliminary data.</text>
</comment>
<feature type="compositionally biased region" description="Basic and acidic residues" evidence="1">
    <location>
        <begin position="419"/>
        <end position="429"/>
    </location>
</feature>
<evidence type="ECO:0000313" key="2">
    <source>
        <dbReference type="EMBL" id="RDW72197.1"/>
    </source>
</evidence>
<dbReference type="PANTHER" id="PTHR38886:SF1">
    <property type="entry name" value="NACHT-NTPASE AND P-LOOP NTPASES N-TERMINAL DOMAIN-CONTAINING PROTEIN"/>
    <property type="match status" value="1"/>
</dbReference>
<gene>
    <name evidence="2" type="ORF">BP5796_08231</name>
</gene>
<sequence>MSFGFSVGDCILLLQIARDSYENCRAAGSEYTEIAREVKSLYSVLKILRDEAEKTESPLLRRESESMKTELSLATEGCKHILEDLQTLLARYKGLSGDGEEKVNAGRKLWHRIRFGSKIQALAEVRRKIITYTSTITVLLDAMQLKATGRLEDSSGRLEETTVRIEGTTTRVEGKINEIANTFLAMRNAIVNDELRARAQPRGSSNISLMSLSTYNDDDKVVWQEFRREMAVKGFKSHHLERHKDILRAYMLKLAQCGVLDQLKLQADVVQPWWMQLRFLETSETLPGLTPIIEDESSVREKPESGNITVPRQPLSPLPTRRRVRRDTTSPNPQMERILAAKLEPSTSRTDHRVIETSTRGNHQEDIIAGATPKLEQAGNDTATHKDNAPNRISHQVSVPSQPYIGQRDPLFKVLNSSHEMRTSSRENKFAYAESVAESEPERQISDPLSQGRRVLIPKEDQGKGPSPRNSKLEAGPNQEIPTYPERHVTPKVRFNLPNREPKIINEPVPVRDPQPPMKEKGRQRRLNRNLSPSDDSESESWSHRPARRQRIRSAADLDRSSLKHHNLPASPAPSKEGEIERARKSADANSNSQHHPRFSDKSIPRPGAGLAEIARQLKRQDSAPPRKQSYESEDYCDSEDSAEESTDSSMPKGEQDMSRIIMQQTAKAALLAGMTEAFRVRNHPGDWGGLKGRRVLSAALGAAEIETASRT</sequence>
<feature type="compositionally biased region" description="Basic and acidic residues" evidence="1">
    <location>
        <begin position="576"/>
        <end position="587"/>
    </location>
</feature>
<accession>A0A3D8RDR0</accession>
<dbReference type="EMBL" id="PDLN01000011">
    <property type="protein sequence ID" value="RDW72197.1"/>
    <property type="molecule type" value="Genomic_DNA"/>
</dbReference>
<dbReference type="AlphaFoldDB" id="A0A3D8RDR0"/>
<evidence type="ECO:0008006" key="4">
    <source>
        <dbReference type="Google" id="ProtNLM"/>
    </source>
</evidence>
<evidence type="ECO:0000256" key="1">
    <source>
        <dbReference type="SAM" id="MobiDB-lite"/>
    </source>
</evidence>
<reference evidence="2 3" key="1">
    <citation type="journal article" date="2018" name="IMA Fungus">
        <title>IMA Genome-F 9: Draft genome sequence of Annulohypoxylon stygium, Aspergillus mulundensis, Berkeleyomyces basicola (syn. Thielaviopsis basicola), Ceratocystis smalleyi, two Cercospora beticola strains, Coleophoma cylindrospora, Fusarium fracticaudum, Phialophora cf. hyalina, and Morchella septimelata.</title>
        <authorList>
            <person name="Wingfield B.D."/>
            <person name="Bills G.F."/>
            <person name="Dong Y."/>
            <person name="Huang W."/>
            <person name="Nel W.J."/>
            <person name="Swalarsk-Parry B.S."/>
            <person name="Vaghefi N."/>
            <person name="Wilken P.M."/>
            <person name="An Z."/>
            <person name="de Beer Z.W."/>
            <person name="De Vos L."/>
            <person name="Chen L."/>
            <person name="Duong T.A."/>
            <person name="Gao Y."/>
            <person name="Hammerbacher A."/>
            <person name="Kikkert J.R."/>
            <person name="Li Y."/>
            <person name="Li H."/>
            <person name="Li K."/>
            <person name="Li Q."/>
            <person name="Liu X."/>
            <person name="Ma X."/>
            <person name="Naidoo K."/>
            <person name="Pethybridge S.J."/>
            <person name="Sun J."/>
            <person name="Steenkamp E.T."/>
            <person name="van der Nest M.A."/>
            <person name="van Wyk S."/>
            <person name="Wingfield M.J."/>
            <person name="Xiong C."/>
            <person name="Yue Q."/>
            <person name="Zhang X."/>
        </authorList>
    </citation>
    <scope>NUCLEOTIDE SEQUENCE [LARGE SCALE GENOMIC DNA]</scope>
    <source>
        <strain evidence="2 3">BP5796</strain>
    </source>
</reference>
<proteinExistence type="predicted"/>